<organism evidence="2">
    <name type="scientific">uncultured Rubrobacteraceae bacterium</name>
    <dbReference type="NCBI Taxonomy" id="349277"/>
    <lineage>
        <taxon>Bacteria</taxon>
        <taxon>Bacillati</taxon>
        <taxon>Actinomycetota</taxon>
        <taxon>Rubrobacteria</taxon>
        <taxon>Rubrobacterales</taxon>
        <taxon>Rubrobacteraceae</taxon>
        <taxon>environmental samples</taxon>
    </lineage>
</organism>
<gene>
    <name evidence="2" type="ORF">AVDCRST_MAG01-01-1985</name>
</gene>
<evidence type="ECO:0000256" key="1">
    <source>
        <dbReference type="SAM" id="Phobius"/>
    </source>
</evidence>
<name>A0A6J4PKQ4_9ACTN</name>
<keyword evidence="1" id="KW-0812">Transmembrane</keyword>
<evidence type="ECO:0000313" key="2">
    <source>
        <dbReference type="EMBL" id="CAA9416814.1"/>
    </source>
</evidence>
<accession>A0A6J4PKQ4</accession>
<protein>
    <submittedName>
        <fullName evidence="2">Uncharacterized protein</fullName>
    </submittedName>
</protein>
<feature type="transmembrane region" description="Helical" evidence="1">
    <location>
        <begin position="26"/>
        <end position="54"/>
    </location>
</feature>
<dbReference type="EMBL" id="CADCUW010000286">
    <property type="protein sequence ID" value="CAA9416814.1"/>
    <property type="molecule type" value="Genomic_DNA"/>
</dbReference>
<sequence>MCGKENVLAAPCSVCYNAPTETGGGIILQVLSFFVFVLTAAFATSAIGYGLSLFEERTASRRCRVPHEALRRRRVHRQRGRCKLEG</sequence>
<keyword evidence="1" id="KW-1133">Transmembrane helix</keyword>
<dbReference type="AlphaFoldDB" id="A0A6J4PKQ4"/>
<reference evidence="2" key="1">
    <citation type="submission" date="2020-02" db="EMBL/GenBank/DDBJ databases">
        <authorList>
            <person name="Meier V. D."/>
        </authorList>
    </citation>
    <scope>NUCLEOTIDE SEQUENCE</scope>
    <source>
        <strain evidence="2">AVDCRST_MAG01</strain>
    </source>
</reference>
<keyword evidence="1" id="KW-0472">Membrane</keyword>
<proteinExistence type="predicted"/>